<proteinExistence type="predicted"/>
<dbReference type="RefSeq" id="WP_120022662.1">
    <property type="nucleotide sequence ID" value="NZ_QZFV01000065.1"/>
</dbReference>
<dbReference type="EMBL" id="QZFV01000065">
    <property type="protein sequence ID" value="RJQ88228.1"/>
    <property type="molecule type" value="Genomic_DNA"/>
</dbReference>
<sequence>MSDTKLKTQKLITVEKIGGDSRSFQLEVTATLDAVRAELSKDGFMTPEDSFLFNKAPVDHKQEKTITLADLLGAEGSTIYIGKHGNLKTPDGVDKYNQLTGSDKNALFDSVYIYRGLILTNDGLTRSTRGDVCTWSGLPTPTQPTVTSEKSTDYSFSELTSSLTISGMKSGSVSVATPFADAKAEYKHSQEHSTNKKDATEYLVSRMWVRKIFLRVDPKKMTAQPEFAQEVEEAVAYKTDPNSSNYARLLAVLDDWGYYVPLEFTLGGAIYAKESTTITSFEESTKESTDFGASVSARFDGIGGGGDYKQADGKDSTTTETGKYKHTILRALGGSPVIAESDYFAWVQSLGYAINWVVIENLKLCPTVALLPKSDTITRVIKTIEKNAGLPGDHNFINMPNYRTDIQTILDPYH</sequence>
<protein>
    <recommendedName>
        <fullName evidence="1">MACPF-like domain-containing protein</fullName>
    </recommendedName>
</protein>
<dbReference type="Proteomes" id="UP000285112">
    <property type="component" value="Unassembled WGS sequence"/>
</dbReference>
<dbReference type="InterPro" id="IPR054586">
    <property type="entry name" value="MACPF_1_fungal"/>
</dbReference>
<dbReference type="Pfam" id="PF22693">
    <property type="entry name" value="MACPF_1"/>
    <property type="match status" value="1"/>
</dbReference>
<dbReference type="OrthoDB" id="1411441at2"/>
<reference evidence="2 3" key="1">
    <citation type="submission" date="2018-09" db="EMBL/GenBank/DDBJ databases">
        <title>YIM PH 21725 draft genome.</title>
        <authorList>
            <person name="Miao C."/>
        </authorList>
    </citation>
    <scope>NUCLEOTIDE SEQUENCE [LARGE SCALE GENOMIC DNA]</scope>
    <source>
        <strain evidence="3">YIM PH21725</strain>
    </source>
</reference>
<evidence type="ECO:0000313" key="2">
    <source>
        <dbReference type="EMBL" id="RJQ88228.1"/>
    </source>
</evidence>
<accession>A0A419I825</accession>
<dbReference type="AlphaFoldDB" id="A0A419I825"/>
<keyword evidence="3" id="KW-1185">Reference proteome</keyword>
<evidence type="ECO:0000259" key="1">
    <source>
        <dbReference type="Pfam" id="PF22693"/>
    </source>
</evidence>
<feature type="domain" description="MACPF-like" evidence="1">
    <location>
        <begin position="113"/>
        <end position="373"/>
    </location>
</feature>
<comment type="caution">
    <text evidence="2">The sequence shown here is derived from an EMBL/GenBank/DDBJ whole genome shotgun (WGS) entry which is preliminary data.</text>
</comment>
<evidence type="ECO:0000313" key="3">
    <source>
        <dbReference type="Proteomes" id="UP000285112"/>
    </source>
</evidence>
<organism evidence="2 3">
    <name type="scientific">Amycolatopsis panacis</name>
    <dbReference type="NCBI Taxonomy" id="2340917"/>
    <lineage>
        <taxon>Bacteria</taxon>
        <taxon>Bacillati</taxon>
        <taxon>Actinomycetota</taxon>
        <taxon>Actinomycetes</taxon>
        <taxon>Pseudonocardiales</taxon>
        <taxon>Pseudonocardiaceae</taxon>
        <taxon>Amycolatopsis</taxon>
    </lineage>
</organism>
<name>A0A419I825_9PSEU</name>
<gene>
    <name evidence="2" type="ORF">D5S19_07955</name>
</gene>